<dbReference type="VEuPathDB" id="FungiDB:LELG_04244"/>
<feature type="compositionally biased region" description="Basic and acidic residues" evidence="1">
    <location>
        <begin position="217"/>
        <end position="247"/>
    </location>
</feature>
<dbReference type="GeneID" id="5231729"/>
<evidence type="ECO:0000313" key="2">
    <source>
        <dbReference type="EMBL" id="EDK46064.1"/>
    </source>
</evidence>
<organism evidence="2 3">
    <name type="scientific">Lodderomyces elongisporus (strain ATCC 11503 / CBS 2605 / JCM 1781 / NBRC 1676 / NRRL YB-4239)</name>
    <name type="common">Yeast</name>
    <name type="synonym">Saccharomyces elongisporus</name>
    <dbReference type="NCBI Taxonomy" id="379508"/>
    <lineage>
        <taxon>Eukaryota</taxon>
        <taxon>Fungi</taxon>
        <taxon>Dikarya</taxon>
        <taxon>Ascomycota</taxon>
        <taxon>Saccharomycotina</taxon>
        <taxon>Pichiomycetes</taxon>
        <taxon>Debaryomycetaceae</taxon>
        <taxon>Candida/Lodderomyces clade</taxon>
        <taxon>Lodderomyces</taxon>
    </lineage>
</organism>
<keyword evidence="3" id="KW-1185">Reference proteome</keyword>
<evidence type="ECO:0000313" key="3">
    <source>
        <dbReference type="Proteomes" id="UP000001996"/>
    </source>
</evidence>
<dbReference type="AlphaFoldDB" id="A5E3Q6"/>
<feature type="compositionally biased region" description="Low complexity" evidence="1">
    <location>
        <begin position="77"/>
        <end position="88"/>
    </location>
</feature>
<reference evidence="2 3" key="1">
    <citation type="journal article" date="2009" name="Nature">
        <title>Evolution of pathogenicity and sexual reproduction in eight Candida genomes.</title>
        <authorList>
            <person name="Butler G."/>
            <person name="Rasmussen M.D."/>
            <person name="Lin M.F."/>
            <person name="Santos M.A."/>
            <person name="Sakthikumar S."/>
            <person name="Munro C.A."/>
            <person name="Rheinbay E."/>
            <person name="Grabherr M."/>
            <person name="Forche A."/>
            <person name="Reedy J.L."/>
            <person name="Agrafioti I."/>
            <person name="Arnaud M.B."/>
            <person name="Bates S."/>
            <person name="Brown A.J."/>
            <person name="Brunke S."/>
            <person name="Costanzo M.C."/>
            <person name="Fitzpatrick D.A."/>
            <person name="de Groot P.W."/>
            <person name="Harris D."/>
            <person name="Hoyer L.L."/>
            <person name="Hube B."/>
            <person name="Klis F.M."/>
            <person name="Kodira C."/>
            <person name="Lennard N."/>
            <person name="Logue M.E."/>
            <person name="Martin R."/>
            <person name="Neiman A.M."/>
            <person name="Nikolaou E."/>
            <person name="Quail M.A."/>
            <person name="Quinn J."/>
            <person name="Santos M.C."/>
            <person name="Schmitzberger F.F."/>
            <person name="Sherlock G."/>
            <person name="Shah P."/>
            <person name="Silverstein K.A."/>
            <person name="Skrzypek M.S."/>
            <person name="Soll D."/>
            <person name="Staggs R."/>
            <person name="Stansfield I."/>
            <person name="Stumpf M.P."/>
            <person name="Sudbery P.E."/>
            <person name="Srikantha T."/>
            <person name="Zeng Q."/>
            <person name="Berman J."/>
            <person name="Berriman M."/>
            <person name="Heitman J."/>
            <person name="Gow N.A."/>
            <person name="Lorenz M.C."/>
            <person name="Birren B.W."/>
            <person name="Kellis M."/>
            <person name="Cuomo C.A."/>
        </authorList>
    </citation>
    <scope>NUCLEOTIDE SEQUENCE [LARGE SCALE GENOMIC DNA]</scope>
    <source>
        <strain evidence="3">ATCC 11503 / BCRC 21390 / CBS 2605 / JCM 1781 / NBRC 1676 / NRRL YB-4239</strain>
    </source>
</reference>
<dbReference type="eggNOG" id="ENOG502R9W7">
    <property type="taxonomic scope" value="Eukaryota"/>
</dbReference>
<protein>
    <submittedName>
        <fullName evidence="2">Uncharacterized protein</fullName>
    </submittedName>
</protein>
<gene>
    <name evidence="2" type="ORF">LELG_04244</name>
</gene>
<feature type="compositionally biased region" description="Low complexity" evidence="1">
    <location>
        <begin position="344"/>
        <end position="353"/>
    </location>
</feature>
<name>A5E3Q6_LODEL</name>
<evidence type="ECO:0000256" key="1">
    <source>
        <dbReference type="SAM" id="MobiDB-lite"/>
    </source>
</evidence>
<feature type="region of interest" description="Disordered" evidence="1">
    <location>
        <begin position="1"/>
        <end position="121"/>
    </location>
</feature>
<proteinExistence type="predicted"/>
<feature type="compositionally biased region" description="Acidic residues" evidence="1">
    <location>
        <begin position="248"/>
        <end position="263"/>
    </location>
</feature>
<dbReference type="KEGG" id="lel:PVL30_003970"/>
<dbReference type="Proteomes" id="UP000001996">
    <property type="component" value="Unassembled WGS sequence"/>
</dbReference>
<feature type="compositionally biased region" description="Polar residues" evidence="1">
    <location>
        <begin position="334"/>
        <end position="343"/>
    </location>
</feature>
<feature type="region of interest" description="Disordered" evidence="1">
    <location>
        <begin position="334"/>
        <end position="361"/>
    </location>
</feature>
<dbReference type="InParanoid" id="A5E3Q6"/>
<accession>A5E3Q6</accession>
<feature type="compositionally biased region" description="Polar residues" evidence="1">
    <location>
        <begin position="45"/>
        <end position="76"/>
    </location>
</feature>
<dbReference type="EMBL" id="CH981529">
    <property type="protein sequence ID" value="EDK46064.1"/>
    <property type="molecule type" value="Genomic_DNA"/>
</dbReference>
<dbReference type="OrthoDB" id="4081733at2759"/>
<feature type="region of interest" description="Disordered" evidence="1">
    <location>
        <begin position="149"/>
        <end position="182"/>
    </location>
</feature>
<feature type="compositionally biased region" description="Basic and acidic residues" evidence="1">
    <location>
        <begin position="23"/>
        <end position="43"/>
    </location>
</feature>
<sequence length="525" mass="57457">MKNNDVVDYASLLGGYEEEEGDVNSKETEKEKEKEKDSKKQEGKNQFNDAESSFVTNQELQDSRYTQNELASGNYDTQSIQSSSSFTFNEPPIDANTARKSGATTKYENDNNNDNSNNNEDDIASRRVLQSTLNFGNWVPNTDSFRNQFINNNDNESTANSDFTTTLPSSSQKGYNKFTNVRNPSGLSEVVSNASSSESLPDTIDVAMPVIEEDLDNDCRDRYGDKHGHDEHYNDEEGGKEEGKEKEEEKEEGDDDEEDEDNDFHDSLSNHRLNTMVTQDSILETKAYPSALFKEEKLTPAASRESLPQKYSSLVGNELVLASRNTLDTLTVPKTRNFSNTSESTTVLSSGATTTGGGDGSGLAVGAGAGDGSGSANTTSNSIPTITTTTATTSTPAPVAHGSGQFKRAKYPVSDWKAIVTISQPVERIAAFKDALGKEAEYDTGLQTWLNHALKQSQDFNNIHIGRIASEAYQNAQHNDLRRHVSFRSTVNVVKDKVEGTGSTASNFGKKLFSRSKKFISGGDK</sequence>
<feature type="region of interest" description="Disordered" evidence="1">
    <location>
        <begin position="217"/>
        <end position="273"/>
    </location>
</feature>
<dbReference type="HOGENOM" id="CLU_518820_0_0_1"/>